<dbReference type="InterPro" id="IPR005135">
    <property type="entry name" value="Endo/exonuclease/phosphatase"/>
</dbReference>
<dbReference type="GO" id="GO:0008311">
    <property type="term" value="F:double-stranded DNA 3'-5' DNA exonuclease activity"/>
    <property type="evidence" value="ECO:0007669"/>
    <property type="project" value="UniProtKB-EC"/>
</dbReference>
<keyword evidence="6 8" id="KW-0460">Magnesium</keyword>
<keyword evidence="10" id="KW-0234">DNA repair</keyword>
<evidence type="ECO:0000313" key="13">
    <source>
        <dbReference type="EMBL" id="TNN09229.1"/>
    </source>
</evidence>
<feature type="site" description="Important for catalytic activity" evidence="9">
    <location>
        <position position="298"/>
    </location>
</feature>
<dbReference type="NCBIfam" id="TIGR00195">
    <property type="entry name" value="exoDNase_III"/>
    <property type="match status" value="1"/>
</dbReference>
<feature type="region of interest" description="Disordered" evidence="11">
    <location>
        <begin position="25"/>
        <end position="48"/>
    </location>
</feature>
<dbReference type="OrthoDB" id="498125at2759"/>
<dbReference type="PROSITE" id="PS00728">
    <property type="entry name" value="AP_NUCLEASE_F1_3"/>
    <property type="match status" value="1"/>
</dbReference>
<dbReference type="PANTHER" id="PTHR22748">
    <property type="entry name" value="AP ENDONUCLEASE"/>
    <property type="match status" value="1"/>
</dbReference>
<evidence type="ECO:0000256" key="5">
    <source>
        <dbReference type="ARBA" id="ARBA00022801"/>
    </source>
</evidence>
<evidence type="ECO:0000256" key="7">
    <source>
        <dbReference type="PIRSR" id="PIRSR604808-1"/>
    </source>
</evidence>
<dbReference type="InterPro" id="IPR020847">
    <property type="entry name" value="AP_endonuclease_F1_BS"/>
</dbReference>
<feature type="active site" evidence="7">
    <location>
        <position position="185"/>
    </location>
</feature>
<dbReference type="Pfam" id="PF03372">
    <property type="entry name" value="Exo_endo_phos"/>
    <property type="match status" value="1"/>
</dbReference>
<comment type="cofactor">
    <cofactor evidence="2">
        <name>Mn(2+)</name>
        <dbReference type="ChEBI" id="CHEBI:29035"/>
    </cofactor>
</comment>
<dbReference type="Gene3D" id="3.60.10.10">
    <property type="entry name" value="Endonuclease/exonuclease/phosphatase"/>
    <property type="match status" value="1"/>
</dbReference>
<dbReference type="GO" id="GO:0006284">
    <property type="term" value="P:base-excision repair"/>
    <property type="evidence" value="ECO:0007669"/>
    <property type="project" value="TreeGrafter"/>
</dbReference>
<dbReference type="Proteomes" id="UP000311919">
    <property type="component" value="Unassembled WGS sequence"/>
</dbReference>
<evidence type="ECO:0000256" key="10">
    <source>
        <dbReference type="RuleBase" id="RU362131"/>
    </source>
</evidence>
<evidence type="ECO:0000256" key="8">
    <source>
        <dbReference type="PIRSR" id="PIRSR604808-2"/>
    </source>
</evidence>
<feature type="active site" description="Proton acceptor" evidence="7">
    <location>
        <position position="324"/>
    </location>
</feature>
<comment type="cofactor">
    <cofactor evidence="8 10">
        <name>Mg(2+)</name>
        <dbReference type="ChEBI" id="CHEBI:18420"/>
    </cofactor>
    <cofactor evidence="8 10">
        <name>Mn(2+)</name>
        <dbReference type="ChEBI" id="CHEBI:29035"/>
    </cofactor>
    <text evidence="8 10">Probably binds two magnesium or manganese ions per subunit.</text>
</comment>
<evidence type="ECO:0000256" key="9">
    <source>
        <dbReference type="PIRSR" id="PIRSR604808-3"/>
    </source>
</evidence>
<dbReference type="CDD" id="cd09087">
    <property type="entry name" value="Ape1-like_AP-endo"/>
    <property type="match status" value="1"/>
</dbReference>
<dbReference type="PROSITE" id="PS00726">
    <property type="entry name" value="AP_NUCLEASE_F1_1"/>
    <property type="match status" value="1"/>
</dbReference>
<dbReference type="EMBL" id="SKCS01000397">
    <property type="protein sequence ID" value="TNN09229.1"/>
    <property type="molecule type" value="Genomic_DNA"/>
</dbReference>
<dbReference type="STRING" id="6182.A0A4Z2CYC3"/>
<evidence type="ECO:0000256" key="1">
    <source>
        <dbReference type="ARBA" id="ARBA00000493"/>
    </source>
</evidence>
<feature type="binding site" evidence="8">
    <location>
        <position position="85"/>
    </location>
    <ligand>
        <name>Mg(2+)</name>
        <dbReference type="ChEBI" id="CHEBI:18420"/>
        <label>1</label>
    </ligand>
</feature>
<gene>
    <name evidence="13" type="ORF">EWB00_006433</name>
</gene>
<feature type="binding site" evidence="8">
    <location>
        <position position="227"/>
    </location>
    <ligand>
        <name>Mg(2+)</name>
        <dbReference type="ChEBI" id="CHEBI:18420"/>
        <label>1</label>
    </ligand>
</feature>
<dbReference type="EC" id="3.1.11.2" evidence="10"/>
<dbReference type="GO" id="GO:0016829">
    <property type="term" value="F:lyase activity"/>
    <property type="evidence" value="ECO:0007669"/>
    <property type="project" value="UniProtKB-KW"/>
</dbReference>
<dbReference type="SUPFAM" id="SSF56219">
    <property type="entry name" value="DNase I-like"/>
    <property type="match status" value="1"/>
</dbReference>
<feature type="domain" description="Endonuclease/exonuclease/phosphatase" evidence="12">
    <location>
        <begin position="82"/>
        <end position="324"/>
    </location>
</feature>
<feature type="binding site" evidence="8">
    <location>
        <position position="323"/>
    </location>
    <ligand>
        <name>Mg(2+)</name>
        <dbReference type="ChEBI" id="CHEBI:18420"/>
        <label>1</label>
    </ligand>
</feature>
<dbReference type="GO" id="GO:0005634">
    <property type="term" value="C:nucleus"/>
    <property type="evidence" value="ECO:0007669"/>
    <property type="project" value="TreeGrafter"/>
</dbReference>
<dbReference type="InterPro" id="IPR036691">
    <property type="entry name" value="Endo/exonu/phosph_ase_sf"/>
</dbReference>
<sequence>MPLKLSGILTFSIQMGPKRISNVTREKTAVKKPRTKSSKDENLNSPDVDQLKTQNLNWCTRYPGSSPELAKPLSATWNLKLVSWNVNGIRAVIKNGGMEYIKKENADIFCIQETKCPLHKIPSEAKLPSYQSFWSSADKAGYAGTALFSKIAPKKVTYGIGRKVHDEEGRVITAEFDRFYLVTAYVPNAGQGLARLPYREKEWDPDFLEYLRKLDATKPVIVCGDLNVAHEEIDLARPDTNHKTAGFTDQERSGFTKLLSSANLIDTYRHFYPDRREAYSFWSYRTGARLINNGWRLDYFLVSQRILANVSDQEIRCGVTGSDHCPVVLYLHI</sequence>
<dbReference type="PROSITE" id="PS51435">
    <property type="entry name" value="AP_NUCLEASE_F1_4"/>
    <property type="match status" value="1"/>
</dbReference>
<dbReference type="InterPro" id="IPR004808">
    <property type="entry name" value="AP_endonuc_1"/>
</dbReference>
<comment type="catalytic activity">
    <reaction evidence="1">
        <text>Exonucleolytic cleavage in the 3'- to 5'-direction to yield nucleoside 5'-phosphates.</text>
        <dbReference type="EC" id="3.1.11.2"/>
    </reaction>
</comment>
<evidence type="ECO:0000313" key="14">
    <source>
        <dbReference type="Proteomes" id="UP000311919"/>
    </source>
</evidence>
<keyword evidence="8" id="KW-0464">Manganese</keyword>
<dbReference type="GO" id="GO:0046872">
    <property type="term" value="F:metal ion binding"/>
    <property type="evidence" value="ECO:0007669"/>
    <property type="project" value="UniProtKB-KW"/>
</dbReference>
<keyword evidence="10" id="KW-0227">DNA damage</keyword>
<dbReference type="PROSITE" id="PS00727">
    <property type="entry name" value="AP_NUCLEASE_F1_2"/>
    <property type="match status" value="1"/>
</dbReference>
<proteinExistence type="inferred from homology"/>
<keyword evidence="14" id="KW-1185">Reference proteome</keyword>
<evidence type="ECO:0000256" key="2">
    <source>
        <dbReference type="ARBA" id="ARBA00001936"/>
    </source>
</evidence>
<dbReference type="GO" id="GO:0008081">
    <property type="term" value="F:phosphoric diester hydrolase activity"/>
    <property type="evidence" value="ECO:0007669"/>
    <property type="project" value="TreeGrafter"/>
</dbReference>
<dbReference type="InterPro" id="IPR020848">
    <property type="entry name" value="AP_endonuclease_F1_CS"/>
</dbReference>
<evidence type="ECO:0000256" key="3">
    <source>
        <dbReference type="ARBA" id="ARBA00007092"/>
    </source>
</evidence>
<organism evidence="13 14">
    <name type="scientific">Schistosoma japonicum</name>
    <name type="common">Blood fluke</name>
    <dbReference type="NCBI Taxonomy" id="6182"/>
    <lineage>
        <taxon>Eukaryota</taxon>
        <taxon>Metazoa</taxon>
        <taxon>Spiralia</taxon>
        <taxon>Lophotrochozoa</taxon>
        <taxon>Platyhelminthes</taxon>
        <taxon>Trematoda</taxon>
        <taxon>Digenea</taxon>
        <taxon>Strigeidida</taxon>
        <taxon>Schistosomatoidea</taxon>
        <taxon>Schistosomatidae</taxon>
        <taxon>Schistosoma</taxon>
    </lineage>
</organism>
<dbReference type="GO" id="GO:0003677">
    <property type="term" value="F:DNA binding"/>
    <property type="evidence" value="ECO:0007669"/>
    <property type="project" value="InterPro"/>
</dbReference>
<dbReference type="EC" id="3.1.21.-" evidence="10"/>
<evidence type="ECO:0000256" key="6">
    <source>
        <dbReference type="ARBA" id="ARBA00022842"/>
    </source>
</evidence>
<keyword evidence="4 8" id="KW-0479">Metal-binding</keyword>
<protein>
    <recommendedName>
        <fullName evidence="10">DNA repair nuclease/redox regulator APEX1</fullName>
        <shortName evidence="10">APEN</shortName>
        <shortName evidence="10">REF-1</shortName>
        <ecNumber evidence="10">3.1.11.2</ecNumber>
        <ecNumber evidence="10">3.1.21.-</ecNumber>
    </recommendedName>
    <alternativeName>
        <fullName evidence="10">APEX nuclease</fullName>
    </alternativeName>
    <alternativeName>
        <fullName evidence="10">Apurinic-apyrimidinic endonuclease 1</fullName>
    </alternativeName>
    <alternativeName>
        <fullName evidence="10">Redox factor-1</fullName>
    </alternativeName>
    <component>
        <recommendedName>
            <fullName evidence="10">DNA repair nuclease/redox regulator APEX1, mitochondrial</fullName>
        </recommendedName>
    </component>
</protein>
<reference evidence="13 14" key="1">
    <citation type="submission" date="2019-03" db="EMBL/GenBank/DDBJ databases">
        <title>An improved genome assembly of the fluke Schistosoma japonicum.</title>
        <authorList>
            <person name="Hu W."/>
            <person name="Luo F."/>
            <person name="Yin M."/>
            <person name="Mo X."/>
            <person name="Sun C."/>
            <person name="Wu Q."/>
            <person name="Zhu B."/>
            <person name="Xiang M."/>
            <person name="Wang J."/>
            <person name="Wang Y."/>
            <person name="Zhang T."/>
            <person name="Xu B."/>
            <person name="Zheng H."/>
            <person name="Feng Z."/>
        </authorList>
    </citation>
    <scope>NUCLEOTIDE SEQUENCE [LARGE SCALE GENOMIC DNA]</scope>
    <source>
        <strain evidence="13">HuSjv2</strain>
        <tissue evidence="13">Worms</tissue>
    </source>
</reference>
<dbReference type="GO" id="GO:0003906">
    <property type="term" value="F:DNA-(apurinic or apyrimidinic site) endonuclease activity"/>
    <property type="evidence" value="ECO:0007669"/>
    <property type="project" value="TreeGrafter"/>
</dbReference>
<evidence type="ECO:0000256" key="4">
    <source>
        <dbReference type="ARBA" id="ARBA00022723"/>
    </source>
</evidence>
<feature type="site" description="Interaction with DNA substrate" evidence="9">
    <location>
        <position position="324"/>
    </location>
</feature>
<feature type="site" description="Transition state stabilizer" evidence="9">
    <location>
        <position position="227"/>
    </location>
</feature>
<keyword evidence="13" id="KW-0456">Lyase</keyword>
<feature type="binding site" evidence="8">
    <location>
        <position position="324"/>
    </location>
    <ligand>
        <name>Mg(2+)</name>
        <dbReference type="ChEBI" id="CHEBI:18420"/>
        <label>1</label>
    </ligand>
</feature>
<accession>A0A4Z2CYC3</accession>
<feature type="binding site" evidence="8">
    <location>
        <position position="113"/>
    </location>
    <ligand>
        <name>Mg(2+)</name>
        <dbReference type="ChEBI" id="CHEBI:18420"/>
        <label>1</label>
    </ligand>
</feature>
<comment type="caution">
    <text evidence="13">The sequence shown here is derived from an EMBL/GenBank/DDBJ whole genome shotgun (WGS) entry which is preliminary data.</text>
</comment>
<comment type="similarity">
    <text evidence="3 10">Belongs to the DNA repair enzymes AP/ExoA family.</text>
</comment>
<dbReference type="NCBIfam" id="TIGR00633">
    <property type="entry name" value="xth"/>
    <property type="match status" value="1"/>
</dbReference>
<name>A0A4Z2CYC3_SCHJA</name>
<keyword evidence="5" id="KW-0378">Hydrolase</keyword>
<feature type="binding site" evidence="8">
    <location>
        <position position="225"/>
    </location>
    <ligand>
        <name>Mg(2+)</name>
        <dbReference type="ChEBI" id="CHEBI:18420"/>
        <label>1</label>
    </ligand>
</feature>
<evidence type="ECO:0000256" key="11">
    <source>
        <dbReference type="SAM" id="MobiDB-lite"/>
    </source>
</evidence>
<feature type="active site" description="Proton donor/acceptor" evidence="7">
    <location>
        <position position="225"/>
    </location>
</feature>
<dbReference type="AlphaFoldDB" id="A0A4Z2CYC3"/>
<evidence type="ECO:0000259" key="12">
    <source>
        <dbReference type="Pfam" id="PF03372"/>
    </source>
</evidence>
<dbReference type="PANTHER" id="PTHR22748:SF6">
    <property type="entry name" value="DNA-(APURINIC OR APYRIMIDINIC SITE) ENDONUCLEASE"/>
    <property type="match status" value="1"/>
</dbReference>